<organism evidence="2 3">
    <name type="scientific">Parasponia andersonii</name>
    <name type="common">Sponia andersonii</name>
    <dbReference type="NCBI Taxonomy" id="3476"/>
    <lineage>
        <taxon>Eukaryota</taxon>
        <taxon>Viridiplantae</taxon>
        <taxon>Streptophyta</taxon>
        <taxon>Embryophyta</taxon>
        <taxon>Tracheophyta</taxon>
        <taxon>Spermatophyta</taxon>
        <taxon>Magnoliopsida</taxon>
        <taxon>eudicotyledons</taxon>
        <taxon>Gunneridae</taxon>
        <taxon>Pentapetalae</taxon>
        <taxon>rosids</taxon>
        <taxon>fabids</taxon>
        <taxon>Rosales</taxon>
        <taxon>Cannabaceae</taxon>
        <taxon>Parasponia</taxon>
    </lineage>
</organism>
<evidence type="ECO:0000313" key="2">
    <source>
        <dbReference type="EMBL" id="PON65417.1"/>
    </source>
</evidence>
<dbReference type="GO" id="GO:0003676">
    <property type="term" value="F:nucleic acid binding"/>
    <property type="evidence" value="ECO:0007669"/>
    <property type="project" value="InterPro"/>
</dbReference>
<evidence type="ECO:0000313" key="3">
    <source>
        <dbReference type="Proteomes" id="UP000237105"/>
    </source>
</evidence>
<sequence length="84" mass="9118">MGIGAVIRDFNGNICVALATKLRGHFTTHVAECLAIREGPHFAIQHGFMVLVVESDPKNGVLSTQTHKTFSMKFPIISGILVNL</sequence>
<dbReference type="InterPro" id="IPR002156">
    <property type="entry name" value="RNaseH_domain"/>
</dbReference>
<dbReference type="OrthoDB" id="1391789at2759"/>
<dbReference type="EMBL" id="JXTB01000088">
    <property type="protein sequence ID" value="PON65417.1"/>
    <property type="molecule type" value="Genomic_DNA"/>
</dbReference>
<accession>A0A2P5CWL9</accession>
<proteinExistence type="predicted"/>
<dbReference type="Proteomes" id="UP000237105">
    <property type="component" value="Unassembled WGS sequence"/>
</dbReference>
<dbReference type="AlphaFoldDB" id="A0A2P5CWL9"/>
<protein>
    <recommendedName>
        <fullName evidence="1">RNase H type-1 domain-containing protein</fullName>
    </recommendedName>
</protein>
<dbReference type="GO" id="GO:0004523">
    <property type="term" value="F:RNA-DNA hybrid ribonuclease activity"/>
    <property type="evidence" value="ECO:0007669"/>
    <property type="project" value="InterPro"/>
</dbReference>
<evidence type="ECO:0000259" key="1">
    <source>
        <dbReference type="Pfam" id="PF13456"/>
    </source>
</evidence>
<feature type="domain" description="RNase H type-1" evidence="1">
    <location>
        <begin position="2"/>
        <end position="58"/>
    </location>
</feature>
<dbReference type="Pfam" id="PF13456">
    <property type="entry name" value="RVT_3"/>
    <property type="match status" value="1"/>
</dbReference>
<keyword evidence="3" id="KW-1185">Reference proteome</keyword>
<comment type="caution">
    <text evidence="2">The sequence shown here is derived from an EMBL/GenBank/DDBJ whole genome shotgun (WGS) entry which is preliminary data.</text>
</comment>
<reference evidence="3" key="1">
    <citation type="submission" date="2016-06" db="EMBL/GenBank/DDBJ databases">
        <title>Parallel loss of symbiosis genes in relatives of nitrogen-fixing non-legume Parasponia.</title>
        <authorList>
            <person name="Van Velzen R."/>
            <person name="Holmer R."/>
            <person name="Bu F."/>
            <person name="Rutten L."/>
            <person name="Van Zeijl A."/>
            <person name="Liu W."/>
            <person name="Santuari L."/>
            <person name="Cao Q."/>
            <person name="Sharma T."/>
            <person name="Shen D."/>
            <person name="Roswanjaya Y."/>
            <person name="Wardhani T."/>
            <person name="Kalhor M.S."/>
            <person name="Jansen J."/>
            <person name="Van den Hoogen J."/>
            <person name="Gungor B."/>
            <person name="Hartog M."/>
            <person name="Hontelez J."/>
            <person name="Verver J."/>
            <person name="Yang W.-C."/>
            <person name="Schijlen E."/>
            <person name="Repin R."/>
            <person name="Schilthuizen M."/>
            <person name="Schranz E."/>
            <person name="Heidstra R."/>
            <person name="Miyata K."/>
            <person name="Fedorova E."/>
            <person name="Kohlen W."/>
            <person name="Bisseling T."/>
            <person name="Smit S."/>
            <person name="Geurts R."/>
        </authorList>
    </citation>
    <scope>NUCLEOTIDE SEQUENCE [LARGE SCALE GENOMIC DNA]</scope>
    <source>
        <strain evidence="3">cv. WU1-14</strain>
    </source>
</reference>
<gene>
    <name evidence="2" type="ORF">PanWU01x14_117310</name>
</gene>
<name>A0A2P5CWL9_PARAD</name>